<dbReference type="Proteomes" id="UP000789702">
    <property type="component" value="Unassembled WGS sequence"/>
</dbReference>
<evidence type="ECO:0000313" key="1">
    <source>
        <dbReference type="EMBL" id="CAG8581592.1"/>
    </source>
</evidence>
<keyword evidence="2" id="KW-1185">Reference proteome</keyword>
<accession>A0ACA9MBD4</accession>
<dbReference type="EMBL" id="CAJVPU010008218">
    <property type="protein sequence ID" value="CAG8581592.1"/>
    <property type="molecule type" value="Genomic_DNA"/>
</dbReference>
<sequence length="93" mass="10627">PQIVLTDFESAAINAVQLEFDDVQSKECHFHLTQSIYHKVQNCGLSSRYDTDESFSLLIRHILALVFLLYNEISGVFDKLNSIISSEAYKVMQ</sequence>
<protein>
    <submittedName>
        <fullName evidence="1">1094_t:CDS:1</fullName>
    </submittedName>
</protein>
<organism evidence="1 2">
    <name type="scientific">Dentiscutata heterogama</name>
    <dbReference type="NCBI Taxonomy" id="1316150"/>
    <lineage>
        <taxon>Eukaryota</taxon>
        <taxon>Fungi</taxon>
        <taxon>Fungi incertae sedis</taxon>
        <taxon>Mucoromycota</taxon>
        <taxon>Glomeromycotina</taxon>
        <taxon>Glomeromycetes</taxon>
        <taxon>Diversisporales</taxon>
        <taxon>Gigasporaceae</taxon>
        <taxon>Dentiscutata</taxon>
    </lineage>
</organism>
<reference evidence="1" key="1">
    <citation type="submission" date="2021-06" db="EMBL/GenBank/DDBJ databases">
        <authorList>
            <person name="Kallberg Y."/>
            <person name="Tangrot J."/>
            <person name="Rosling A."/>
        </authorList>
    </citation>
    <scope>NUCLEOTIDE SEQUENCE</scope>
    <source>
        <strain evidence="1">IL203A</strain>
    </source>
</reference>
<gene>
    <name evidence="1" type="ORF">DHETER_LOCUS6492</name>
</gene>
<proteinExistence type="predicted"/>
<feature type="non-terminal residue" evidence="1">
    <location>
        <position position="1"/>
    </location>
</feature>
<name>A0ACA9MBD4_9GLOM</name>
<evidence type="ECO:0000313" key="2">
    <source>
        <dbReference type="Proteomes" id="UP000789702"/>
    </source>
</evidence>
<comment type="caution">
    <text evidence="1">The sequence shown here is derived from an EMBL/GenBank/DDBJ whole genome shotgun (WGS) entry which is preliminary data.</text>
</comment>